<dbReference type="PROSITE" id="PS00675">
    <property type="entry name" value="SIGMA54_INTERACT_1"/>
    <property type="match status" value="1"/>
</dbReference>
<dbReference type="PANTHER" id="PTHR32071:SF117">
    <property type="entry name" value="PTS-DEPENDENT DIHYDROXYACETONE KINASE OPERON REGULATORY PROTEIN-RELATED"/>
    <property type="match status" value="1"/>
</dbReference>
<dbReference type="SMART" id="SM00382">
    <property type="entry name" value="AAA"/>
    <property type="match status" value="1"/>
</dbReference>
<dbReference type="InterPro" id="IPR002078">
    <property type="entry name" value="Sigma_54_int"/>
</dbReference>
<evidence type="ECO:0000256" key="2">
    <source>
        <dbReference type="ARBA" id="ARBA00022840"/>
    </source>
</evidence>
<evidence type="ECO:0000256" key="4">
    <source>
        <dbReference type="ARBA" id="ARBA00023125"/>
    </source>
</evidence>
<dbReference type="RefSeq" id="WP_095844824.1">
    <property type="nucleotide sequence ID" value="NZ_CP014136.1"/>
</dbReference>
<dbReference type="Gene3D" id="3.30.450.20">
    <property type="entry name" value="PAS domain"/>
    <property type="match status" value="1"/>
</dbReference>
<dbReference type="PROSITE" id="PS00688">
    <property type="entry name" value="SIGMA54_INTERACT_3"/>
    <property type="match status" value="1"/>
</dbReference>
<dbReference type="InterPro" id="IPR009057">
    <property type="entry name" value="Homeodomain-like_sf"/>
</dbReference>
<dbReference type="InterPro" id="IPR025662">
    <property type="entry name" value="Sigma_54_int_dom_ATP-bd_1"/>
</dbReference>
<dbReference type="InterPro" id="IPR027417">
    <property type="entry name" value="P-loop_NTPase"/>
</dbReference>
<dbReference type="InterPro" id="IPR003593">
    <property type="entry name" value="AAA+_ATPase"/>
</dbReference>
<keyword evidence="5" id="KW-0804">Transcription</keyword>
<dbReference type="SUPFAM" id="SSF52540">
    <property type="entry name" value="P-loop containing nucleoside triphosphate hydrolases"/>
    <property type="match status" value="1"/>
</dbReference>
<dbReference type="Pfam" id="PF00158">
    <property type="entry name" value="Sigma54_activat"/>
    <property type="match status" value="1"/>
</dbReference>
<dbReference type="GO" id="GO:0005524">
    <property type="term" value="F:ATP binding"/>
    <property type="evidence" value="ECO:0007669"/>
    <property type="project" value="UniProtKB-KW"/>
</dbReference>
<keyword evidence="8" id="KW-1185">Reference proteome</keyword>
<dbReference type="Gene3D" id="1.10.10.60">
    <property type="entry name" value="Homeodomain-like"/>
    <property type="match status" value="1"/>
</dbReference>
<evidence type="ECO:0000256" key="1">
    <source>
        <dbReference type="ARBA" id="ARBA00022741"/>
    </source>
</evidence>
<dbReference type="Proteomes" id="UP000217182">
    <property type="component" value="Chromosome"/>
</dbReference>
<keyword evidence="2" id="KW-0067">ATP-binding</keyword>
<keyword evidence="1" id="KW-0547">Nucleotide-binding</keyword>
<dbReference type="FunFam" id="3.40.50.300:FF:000006">
    <property type="entry name" value="DNA-binding transcriptional regulator NtrC"/>
    <property type="match status" value="1"/>
</dbReference>
<sequence length="587" mass="65211">MTSQTLSLMHIQPTIRHFTQMLSQVLRLEVEIVDNQLLRVAGSGPYRSHIGRQSDNTRLLQYVIDNKKEKVVIHSQHDPICQSCGQYGHCGELAFLGLPVMHEGTCLGVISLAAINPEQQQRLQENIAVFSDYVRHISSLLMANLTKNPTANDDMDVLFTTLINSMDQGILVLDEHGIITFANQNALRLLNTRWETLAQTPVTIRPLVASKDFANGNAQHVISFAARQEVVIGQHHNGKNRQLFLFAFHQSERPAPVEKADSTPHIGQFIGNAPAVQALKQLIARFADSPSSIMITGESGSGKEVLARAIHQMGRRNAHPFIAINCAAIPEHLLESELFGYVKGAFTGAAPNGKAGLIQSAHRGTLFLDEIGDMPLALQAKLLRVLETREVMPLGASKPVAVDIRIVSATHQNLAQALKDGTFREDLYYRLKVIPVEIPPLRERTADIELLVHHFLNLHTRRIGSTYPGVSREVMALLRHYRWPGNVRELSNLVEYLVNIVPDGEVIDPTLLPPHFHNTAAAVRPAAETAASDASRAAPPSLKQLEHQRIEEALRRGMSKTQLAQELDISVATLYRKIKKYELRDIH</sequence>
<dbReference type="InterPro" id="IPR002197">
    <property type="entry name" value="HTH_Fis"/>
</dbReference>
<dbReference type="KEGG" id="gqu:AWC35_02045"/>
<evidence type="ECO:0000256" key="5">
    <source>
        <dbReference type="ARBA" id="ARBA00023163"/>
    </source>
</evidence>
<evidence type="ECO:0000259" key="6">
    <source>
        <dbReference type="PROSITE" id="PS50045"/>
    </source>
</evidence>
<reference evidence="7 8" key="1">
    <citation type="submission" date="2016-01" db="EMBL/GenBank/DDBJ databases">
        <authorList>
            <person name="Oliw E.H."/>
        </authorList>
    </citation>
    <scope>NUCLEOTIDE SEQUENCE [LARGE SCALE GENOMIC DNA]</scope>
    <source>
        <strain evidence="7 8">FRB97</strain>
    </source>
</reference>
<evidence type="ECO:0000313" key="7">
    <source>
        <dbReference type="EMBL" id="ATA18231.1"/>
    </source>
</evidence>
<accession>A0A250AWI5</accession>
<proteinExistence type="predicted"/>
<dbReference type="AlphaFoldDB" id="A0A250AWI5"/>
<dbReference type="InterPro" id="IPR000014">
    <property type="entry name" value="PAS"/>
</dbReference>
<dbReference type="PROSITE" id="PS50045">
    <property type="entry name" value="SIGMA54_INTERACT_4"/>
    <property type="match status" value="1"/>
</dbReference>
<dbReference type="Pfam" id="PF25601">
    <property type="entry name" value="AAA_lid_14"/>
    <property type="match status" value="1"/>
</dbReference>
<gene>
    <name evidence="7" type="ORF">AWC35_02045</name>
</gene>
<dbReference type="CDD" id="cd00009">
    <property type="entry name" value="AAA"/>
    <property type="match status" value="1"/>
</dbReference>
<feature type="domain" description="Sigma-54 factor interaction" evidence="6">
    <location>
        <begin position="269"/>
        <end position="499"/>
    </location>
</feature>
<dbReference type="InterPro" id="IPR058031">
    <property type="entry name" value="AAA_lid_NorR"/>
</dbReference>
<dbReference type="PANTHER" id="PTHR32071">
    <property type="entry name" value="TRANSCRIPTIONAL REGULATORY PROTEIN"/>
    <property type="match status" value="1"/>
</dbReference>
<keyword evidence="3" id="KW-0805">Transcription regulation</keyword>
<organism evidence="7 8">
    <name type="scientific">Gibbsiella quercinecans</name>
    <dbReference type="NCBI Taxonomy" id="929813"/>
    <lineage>
        <taxon>Bacteria</taxon>
        <taxon>Pseudomonadati</taxon>
        <taxon>Pseudomonadota</taxon>
        <taxon>Gammaproteobacteria</taxon>
        <taxon>Enterobacterales</taxon>
        <taxon>Yersiniaceae</taxon>
        <taxon>Gibbsiella</taxon>
    </lineage>
</organism>
<keyword evidence="4" id="KW-0238">DNA-binding</keyword>
<dbReference type="SMART" id="SM00091">
    <property type="entry name" value="PAS"/>
    <property type="match status" value="1"/>
</dbReference>
<dbReference type="CDD" id="cd00130">
    <property type="entry name" value="PAS"/>
    <property type="match status" value="1"/>
</dbReference>
<dbReference type="SUPFAM" id="SSF55785">
    <property type="entry name" value="PYP-like sensor domain (PAS domain)"/>
    <property type="match status" value="1"/>
</dbReference>
<dbReference type="Gene3D" id="3.40.50.300">
    <property type="entry name" value="P-loop containing nucleotide triphosphate hydrolases"/>
    <property type="match status" value="1"/>
</dbReference>
<dbReference type="InterPro" id="IPR025944">
    <property type="entry name" value="Sigma_54_int_dom_CS"/>
</dbReference>
<dbReference type="EMBL" id="CP014136">
    <property type="protein sequence ID" value="ATA18231.1"/>
    <property type="molecule type" value="Genomic_DNA"/>
</dbReference>
<dbReference type="Gene3D" id="1.10.8.60">
    <property type="match status" value="1"/>
</dbReference>
<evidence type="ECO:0000256" key="3">
    <source>
        <dbReference type="ARBA" id="ARBA00023015"/>
    </source>
</evidence>
<dbReference type="GO" id="GO:0006355">
    <property type="term" value="P:regulation of DNA-templated transcription"/>
    <property type="evidence" value="ECO:0007669"/>
    <property type="project" value="InterPro"/>
</dbReference>
<evidence type="ECO:0000313" key="8">
    <source>
        <dbReference type="Proteomes" id="UP000217182"/>
    </source>
</evidence>
<dbReference type="InterPro" id="IPR035965">
    <property type="entry name" value="PAS-like_dom_sf"/>
</dbReference>
<name>A0A250AWI5_9GAMM</name>
<dbReference type="SUPFAM" id="SSF46689">
    <property type="entry name" value="Homeodomain-like"/>
    <property type="match status" value="1"/>
</dbReference>
<dbReference type="Pfam" id="PF13188">
    <property type="entry name" value="PAS_8"/>
    <property type="match status" value="1"/>
</dbReference>
<dbReference type="GO" id="GO:0043565">
    <property type="term" value="F:sequence-specific DNA binding"/>
    <property type="evidence" value="ECO:0007669"/>
    <property type="project" value="InterPro"/>
</dbReference>
<protein>
    <submittedName>
        <fullName evidence="7">Fis family transcriptional regulator</fullName>
    </submittedName>
</protein>
<dbReference type="OrthoDB" id="9804019at2"/>
<dbReference type="Pfam" id="PF02954">
    <property type="entry name" value="HTH_8"/>
    <property type="match status" value="1"/>
</dbReference>